<dbReference type="SMART" id="SM00028">
    <property type="entry name" value="TPR"/>
    <property type="match status" value="5"/>
</dbReference>
<organism evidence="3 4">
    <name type="scientific">Candidatus Kirkpatrickella diaphorinae</name>
    <dbReference type="NCBI Taxonomy" id="2984322"/>
    <lineage>
        <taxon>Bacteria</taxon>
        <taxon>Pseudomonadati</taxon>
        <taxon>Pseudomonadota</taxon>
        <taxon>Alphaproteobacteria</taxon>
        <taxon>Acetobacterales</taxon>
        <taxon>Acetobacteraceae</taxon>
        <taxon>Candidatus Kirkpatrickella</taxon>
    </lineage>
</organism>
<dbReference type="Proteomes" id="UP001163831">
    <property type="component" value="Chromosome"/>
</dbReference>
<keyword evidence="1" id="KW-0677">Repeat</keyword>
<dbReference type="PANTHER" id="PTHR44227">
    <property type="match status" value="1"/>
</dbReference>
<accession>A0ABY6GLC9</accession>
<evidence type="ECO:0000256" key="2">
    <source>
        <dbReference type="ARBA" id="ARBA00022803"/>
    </source>
</evidence>
<dbReference type="SUPFAM" id="SSF53756">
    <property type="entry name" value="UDP-Glycosyltransferase/glycogen phosphorylase"/>
    <property type="match status" value="1"/>
</dbReference>
<sequence>MRLASQKQNIADTGMALLASGDLKGATARFQNILAQMPDDHDAIHGMACVARAERRPDRAIALIGQVLKEELSDEKRALYHITLGHALYEAGHLEPARAAFSVATLLTPQDFRAHAGLGGVLIQQSRYEEGAESWNRAADLAAEPIPVWQEYAERLMSLRQFEAAAAPFRMIAETLAENGFAWANLGAALFEAGKMEAAQAALDKAVALGGDSAYTRVNRALTALALGYFDAAEADMARARNLAPDDRRIRNNAATLMQQMGQTREAAAIYAALMQGDDAEAPRAAYNLATLRLAEGRMRDGWRLFEARHAVLGQSSPLPPWDGRVGSDCVLIEAEQGAGDFIQFMRFLPAALARVPVILQADAALHPLIHLHPALDAHLKSGRLRWAGDATASCGMMSLPHLLQIAEPDDTPYLSANAIAAGRSFRVGICWRGSSRYRFDARRSIDPALLAPLFAIPNVNFVSLQKEHDDAVEGCHITQGQLQDWRATASEIQGCDLIISVDTSIAHLAGAMGRDVWLLNRFGGDWRWLGPRWYRNVTIFNAARAEPPCAAWKPVIDAACHDLRQRADQYR</sequence>
<dbReference type="PANTHER" id="PTHR44227:SF3">
    <property type="entry name" value="PROTEIN O-MANNOSYL-TRANSFERASE TMTC4"/>
    <property type="match status" value="1"/>
</dbReference>
<dbReference type="InterPro" id="IPR019734">
    <property type="entry name" value="TPR_rpt"/>
</dbReference>
<name>A0ABY6GLC9_9PROT</name>
<gene>
    <name evidence="3" type="ORF">N5W20_04665</name>
</gene>
<proteinExistence type="predicted"/>
<dbReference type="SUPFAM" id="SSF48452">
    <property type="entry name" value="TPR-like"/>
    <property type="match status" value="2"/>
</dbReference>
<dbReference type="Pfam" id="PF14559">
    <property type="entry name" value="TPR_19"/>
    <property type="match status" value="1"/>
</dbReference>
<evidence type="ECO:0000313" key="3">
    <source>
        <dbReference type="EMBL" id="UYH52149.1"/>
    </source>
</evidence>
<evidence type="ECO:0000256" key="1">
    <source>
        <dbReference type="ARBA" id="ARBA00022737"/>
    </source>
</evidence>
<protein>
    <recommendedName>
        <fullName evidence="5">Tetratricopeptide repeat protein</fullName>
    </recommendedName>
</protein>
<evidence type="ECO:0008006" key="5">
    <source>
        <dbReference type="Google" id="ProtNLM"/>
    </source>
</evidence>
<dbReference type="EMBL" id="CP107052">
    <property type="protein sequence ID" value="UYH52149.1"/>
    <property type="molecule type" value="Genomic_DNA"/>
</dbReference>
<keyword evidence="2" id="KW-0802">TPR repeat</keyword>
<dbReference type="InterPro" id="IPR052346">
    <property type="entry name" value="O-mannosyl-transferase_TMTC"/>
</dbReference>
<evidence type="ECO:0000313" key="4">
    <source>
        <dbReference type="Proteomes" id="UP001163831"/>
    </source>
</evidence>
<dbReference type="Gene3D" id="3.40.50.2000">
    <property type="entry name" value="Glycogen Phosphorylase B"/>
    <property type="match status" value="1"/>
</dbReference>
<dbReference type="Gene3D" id="1.25.40.10">
    <property type="entry name" value="Tetratricopeptide repeat domain"/>
    <property type="match status" value="1"/>
</dbReference>
<reference evidence="3" key="1">
    <citation type="submission" date="2022-10" db="EMBL/GenBank/DDBJ databases">
        <title>Candidatus Kirkpatrella diaphorinas gen. nov., sp. nov., an uncultured endosymbiont identified in a population of Diaphorina citri from Hawaii.</title>
        <authorList>
            <person name="Henry E.M."/>
            <person name="Carlson C.R."/>
            <person name="Kuo Y.-W."/>
        </authorList>
    </citation>
    <scope>NUCLEOTIDE SEQUENCE</scope>
    <source>
        <strain evidence="3">CADCRV1</strain>
    </source>
</reference>
<dbReference type="InterPro" id="IPR011990">
    <property type="entry name" value="TPR-like_helical_dom_sf"/>
</dbReference>
<dbReference type="RefSeq" id="WP_319807745.1">
    <property type="nucleotide sequence ID" value="NZ_CP107052.1"/>
</dbReference>
<dbReference type="Pfam" id="PF13181">
    <property type="entry name" value="TPR_8"/>
    <property type="match status" value="1"/>
</dbReference>
<keyword evidence="4" id="KW-1185">Reference proteome</keyword>